<dbReference type="InterPro" id="IPR021458">
    <property type="entry name" value="Rv0495c"/>
</dbReference>
<dbReference type="Pfam" id="PF11307">
    <property type="entry name" value="DUF3109"/>
    <property type="match status" value="1"/>
</dbReference>
<accession>B4S819</accession>
<evidence type="ECO:0008006" key="4">
    <source>
        <dbReference type="Google" id="ProtNLM"/>
    </source>
</evidence>
<dbReference type="KEGG" id="paa:Paes_1177"/>
<evidence type="ECO:0000256" key="1">
    <source>
        <dbReference type="ARBA" id="ARBA00093770"/>
    </source>
</evidence>
<evidence type="ECO:0000313" key="2">
    <source>
        <dbReference type="EMBL" id="ACF46206.1"/>
    </source>
</evidence>
<dbReference type="Proteomes" id="UP000002725">
    <property type="component" value="Chromosome"/>
</dbReference>
<dbReference type="eggNOG" id="COG0727">
    <property type="taxonomic scope" value="Bacteria"/>
</dbReference>
<dbReference type="EMBL" id="CP001108">
    <property type="protein sequence ID" value="ACF46206.1"/>
    <property type="molecule type" value="Genomic_DNA"/>
</dbReference>
<dbReference type="AlphaFoldDB" id="B4S819"/>
<dbReference type="HOGENOM" id="CLU_097451_0_0_10"/>
<name>B4S819_PROA2</name>
<evidence type="ECO:0000313" key="3">
    <source>
        <dbReference type="Proteomes" id="UP000002725"/>
    </source>
</evidence>
<organism evidence="2 3">
    <name type="scientific">Prosthecochloris aestuarii (strain DSM 271 / SK 413)</name>
    <dbReference type="NCBI Taxonomy" id="290512"/>
    <lineage>
        <taxon>Bacteria</taxon>
        <taxon>Pseudomonadati</taxon>
        <taxon>Chlorobiota</taxon>
        <taxon>Chlorobiia</taxon>
        <taxon>Chlorobiales</taxon>
        <taxon>Chlorobiaceae</taxon>
        <taxon>Prosthecochloris</taxon>
    </lineage>
</organism>
<dbReference type="RefSeq" id="WP_012505741.1">
    <property type="nucleotide sequence ID" value="NC_011059.1"/>
</dbReference>
<reference evidence="2" key="1">
    <citation type="submission" date="2008-06" db="EMBL/GenBank/DDBJ databases">
        <title>Complete sequence of chromosome of Prosthecochloris aestuarii DSM 271.</title>
        <authorList>
            <consortium name="US DOE Joint Genome Institute"/>
            <person name="Lucas S."/>
            <person name="Copeland A."/>
            <person name="Lapidus A."/>
            <person name="Glavina del Rio T."/>
            <person name="Dalin E."/>
            <person name="Tice H."/>
            <person name="Bruce D."/>
            <person name="Goodwin L."/>
            <person name="Pitluck S."/>
            <person name="Schmutz J."/>
            <person name="Larimer F."/>
            <person name="Land M."/>
            <person name="Hauser L."/>
            <person name="Kyrpides N."/>
            <person name="Anderson I."/>
            <person name="Liu Z."/>
            <person name="Li T."/>
            <person name="Zhao F."/>
            <person name="Overmann J."/>
            <person name="Bryant D.A."/>
            <person name="Richardson P."/>
        </authorList>
    </citation>
    <scope>NUCLEOTIDE SEQUENCE [LARGE SCALE GENOMIC DNA]</scope>
    <source>
        <strain evidence="2">DSM 271</strain>
    </source>
</reference>
<protein>
    <recommendedName>
        <fullName evidence="4">DUF3109 family protein</fullName>
    </recommendedName>
</protein>
<sequence>MSIISVENVLVEKDVTTACFRCNLGLCHGACCVEGELGAPLKTEEVAALEDGVELLRDRLPEKNLRYIRRYGCIEVYQGDIYTRTIDGGECVFAVKNGTTTLCAIEEAMLDGVNIARKPLSCRLFPIRVRKKFGLDYLVYEQHYMCRHARKEGTQNSVLLVDFLKDVLEDAYGTSFYNRLKDF</sequence>
<proteinExistence type="inferred from homology"/>
<gene>
    <name evidence="2" type="ordered locus">Paes_1177</name>
</gene>
<comment type="similarity">
    <text evidence="1">Belongs to the Rv0495c family.</text>
</comment>
<keyword evidence="3" id="KW-1185">Reference proteome</keyword>
<dbReference type="STRING" id="290512.Paes_1177"/>